<dbReference type="eggNOG" id="ENOG5032Y7B">
    <property type="taxonomic scope" value="Bacteria"/>
</dbReference>
<name>Q2J7Z4_FRACC</name>
<dbReference type="InterPro" id="IPR012667">
    <property type="entry name" value="CbtB_put"/>
</dbReference>
<dbReference type="HOGENOM" id="CLU_168228_0_0_11"/>
<dbReference type="STRING" id="106370.Francci3_3241"/>
<sequence>MAHPAVSPAPLAQPALPALPTIPMRELVPFLLFGGLLALLGLYFVGAEQGALSIFGGNYVHEFVHDARHLLGFPCH</sequence>
<evidence type="ECO:0008006" key="4">
    <source>
        <dbReference type="Google" id="ProtNLM"/>
    </source>
</evidence>
<keyword evidence="1" id="KW-1133">Transmembrane helix</keyword>
<gene>
    <name evidence="2" type="ordered locus">Francci3_3241</name>
</gene>
<feature type="transmembrane region" description="Helical" evidence="1">
    <location>
        <begin position="27"/>
        <end position="45"/>
    </location>
</feature>
<proteinExistence type="predicted"/>
<organism evidence="2 3">
    <name type="scientific">Frankia casuarinae (strain DSM 45818 / CECT 9043 / HFP020203 / CcI3)</name>
    <dbReference type="NCBI Taxonomy" id="106370"/>
    <lineage>
        <taxon>Bacteria</taxon>
        <taxon>Bacillati</taxon>
        <taxon>Actinomycetota</taxon>
        <taxon>Actinomycetes</taxon>
        <taxon>Frankiales</taxon>
        <taxon>Frankiaceae</taxon>
        <taxon>Frankia</taxon>
    </lineage>
</organism>
<reference evidence="2 3" key="1">
    <citation type="journal article" date="2007" name="Genome Res.">
        <title>Genome characteristics of facultatively symbiotic Frankia sp. strains reflect host range and host plant biogeography.</title>
        <authorList>
            <person name="Normand P."/>
            <person name="Lapierre P."/>
            <person name="Tisa L.S."/>
            <person name="Gogarten J.P."/>
            <person name="Alloisio N."/>
            <person name="Bagnarol E."/>
            <person name="Bassi C.A."/>
            <person name="Berry A.M."/>
            <person name="Bickhart D.M."/>
            <person name="Choisne N."/>
            <person name="Couloux A."/>
            <person name="Cournoyer B."/>
            <person name="Cruveiller S."/>
            <person name="Daubin V."/>
            <person name="Demange N."/>
            <person name="Francino M.P."/>
            <person name="Goltsman E."/>
            <person name="Huang Y."/>
            <person name="Kopp O.R."/>
            <person name="Labarre L."/>
            <person name="Lapidus A."/>
            <person name="Lavire C."/>
            <person name="Marechal J."/>
            <person name="Martinez M."/>
            <person name="Mastronunzio J.E."/>
            <person name="Mullin B.C."/>
            <person name="Niemann J."/>
            <person name="Pujic P."/>
            <person name="Rawnsley T."/>
            <person name="Rouy Z."/>
            <person name="Schenowitz C."/>
            <person name="Sellstedt A."/>
            <person name="Tavares F."/>
            <person name="Tomkins J.P."/>
            <person name="Vallenet D."/>
            <person name="Valverde C."/>
            <person name="Wall L.G."/>
            <person name="Wang Y."/>
            <person name="Medigue C."/>
            <person name="Benson D.R."/>
        </authorList>
    </citation>
    <scope>NUCLEOTIDE SEQUENCE [LARGE SCALE GENOMIC DNA]</scope>
    <source>
        <strain evidence="3">DSM 45818 / CECT 9043 / CcI3</strain>
    </source>
</reference>
<dbReference type="AlphaFoldDB" id="Q2J7Z4"/>
<evidence type="ECO:0000313" key="2">
    <source>
        <dbReference type="EMBL" id="ABD12598.1"/>
    </source>
</evidence>
<keyword evidence="1" id="KW-0472">Membrane</keyword>
<dbReference type="Proteomes" id="UP000001937">
    <property type="component" value="Chromosome"/>
</dbReference>
<dbReference type="KEGG" id="fra:Francci3_3241"/>
<dbReference type="Pfam" id="PF09489">
    <property type="entry name" value="CbtB"/>
    <property type="match status" value="1"/>
</dbReference>
<evidence type="ECO:0000256" key="1">
    <source>
        <dbReference type="SAM" id="Phobius"/>
    </source>
</evidence>
<keyword evidence="3" id="KW-1185">Reference proteome</keyword>
<evidence type="ECO:0000313" key="3">
    <source>
        <dbReference type="Proteomes" id="UP000001937"/>
    </source>
</evidence>
<keyword evidence="1" id="KW-0812">Transmembrane</keyword>
<protein>
    <recommendedName>
        <fullName evidence="4">Cobalt transporter</fullName>
    </recommendedName>
</protein>
<dbReference type="RefSeq" id="WP_011437626.1">
    <property type="nucleotide sequence ID" value="NC_007777.1"/>
</dbReference>
<dbReference type="EMBL" id="CP000249">
    <property type="protein sequence ID" value="ABD12598.1"/>
    <property type="molecule type" value="Genomic_DNA"/>
</dbReference>
<accession>Q2J7Z4</accession>
<dbReference type="OrthoDB" id="122519at2"/>